<dbReference type="HOGENOM" id="CLU_3137367_0_0_5"/>
<comment type="caution">
    <text evidence="2">The sequence shown here is derived from an EMBL/GenBank/DDBJ whole genome shotgun (WGS) entry which is preliminary data.</text>
</comment>
<accession>S9QCB8</accession>
<dbReference type="AlphaFoldDB" id="S9QCB8"/>
<evidence type="ECO:0000256" key="1">
    <source>
        <dbReference type="SAM" id="MobiDB-lite"/>
    </source>
</evidence>
<feature type="region of interest" description="Disordered" evidence="1">
    <location>
        <begin position="1"/>
        <end position="21"/>
    </location>
</feature>
<reference evidence="3" key="1">
    <citation type="journal article" date="2013" name="Stand. Genomic Sci.">
        <title>Genome sequence of the Litoreibacter arenae type strain (DSM 19593(T)), a member of the Roseobacter clade isolated from sea sand.</title>
        <authorList>
            <person name="Riedel T."/>
            <person name="Fiebig A."/>
            <person name="Petersen J."/>
            <person name="Gronow S."/>
            <person name="Kyrpides N.C."/>
            <person name="Goker M."/>
            <person name="Klenk H.P."/>
        </authorList>
    </citation>
    <scope>NUCLEOTIDE SEQUENCE [LARGE SCALE GENOMIC DNA]</scope>
    <source>
        <strain evidence="3">DSM 19593</strain>
    </source>
</reference>
<organism evidence="2 3">
    <name type="scientific">Litoreibacter arenae DSM 19593</name>
    <dbReference type="NCBI Taxonomy" id="1123360"/>
    <lineage>
        <taxon>Bacteria</taxon>
        <taxon>Pseudomonadati</taxon>
        <taxon>Pseudomonadota</taxon>
        <taxon>Alphaproteobacteria</taxon>
        <taxon>Rhodobacterales</taxon>
        <taxon>Roseobacteraceae</taxon>
        <taxon>Litoreibacter</taxon>
    </lineage>
</organism>
<feature type="compositionally biased region" description="Polar residues" evidence="1">
    <location>
        <begin position="1"/>
        <end position="17"/>
    </location>
</feature>
<dbReference type="Proteomes" id="UP000015351">
    <property type="component" value="Unassembled WGS sequence"/>
</dbReference>
<evidence type="ECO:0000313" key="3">
    <source>
        <dbReference type="Proteomes" id="UP000015351"/>
    </source>
</evidence>
<name>S9QCB8_9RHOB</name>
<proteinExistence type="predicted"/>
<evidence type="ECO:0000313" key="2">
    <source>
        <dbReference type="EMBL" id="EPX77572.1"/>
    </source>
</evidence>
<sequence>MNSQSNASPGHQNQAENPRNFDFLSIFDLPPTEPEARIMRVQISVSRRP</sequence>
<dbReference type="EMBL" id="AONI01000015">
    <property type="protein sequence ID" value="EPX77572.1"/>
    <property type="molecule type" value="Genomic_DNA"/>
</dbReference>
<protein>
    <submittedName>
        <fullName evidence="2">Uncharacterized protein</fullName>
    </submittedName>
</protein>
<gene>
    <name evidence="2" type="ORF">thalar_03297</name>
</gene>
<keyword evidence="3" id="KW-1185">Reference proteome</keyword>